<dbReference type="EMBL" id="JBJQOH010000006">
    <property type="protein sequence ID" value="KAL3683689.1"/>
    <property type="molecule type" value="Genomic_DNA"/>
</dbReference>
<comment type="caution">
    <text evidence="1">The sequence shown here is derived from an EMBL/GenBank/DDBJ whole genome shotgun (WGS) entry which is preliminary data.</text>
</comment>
<evidence type="ECO:0000313" key="2">
    <source>
        <dbReference type="Proteomes" id="UP001633002"/>
    </source>
</evidence>
<protein>
    <submittedName>
        <fullName evidence="1">Uncharacterized protein</fullName>
    </submittedName>
</protein>
<organism evidence="1 2">
    <name type="scientific">Riccia sorocarpa</name>
    <dbReference type="NCBI Taxonomy" id="122646"/>
    <lineage>
        <taxon>Eukaryota</taxon>
        <taxon>Viridiplantae</taxon>
        <taxon>Streptophyta</taxon>
        <taxon>Embryophyta</taxon>
        <taxon>Marchantiophyta</taxon>
        <taxon>Marchantiopsida</taxon>
        <taxon>Marchantiidae</taxon>
        <taxon>Marchantiales</taxon>
        <taxon>Ricciaceae</taxon>
        <taxon>Riccia</taxon>
    </lineage>
</organism>
<evidence type="ECO:0000313" key="1">
    <source>
        <dbReference type="EMBL" id="KAL3683689.1"/>
    </source>
</evidence>
<accession>A0ABD3H2M4</accession>
<gene>
    <name evidence="1" type="ORF">R1sor_001711</name>
</gene>
<dbReference type="AlphaFoldDB" id="A0ABD3H2M4"/>
<keyword evidence="2" id="KW-1185">Reference proteome</keyword>
<sequence>MRSKTRWLQEGEAPSRCFFAQLKSKLANESMNAIQLEDSSRTTEKKEIITEVDRYMAELFTREPQTQQTAEAKEEALGKLSKRVSQNQDSQMHIKPDHDEIDRIFKLMKKDKSPGLDGFTTEILLDCWDFIREDCRLYQGHVHFQQPPLP</sequence>
<name>A0ABD3H2M4_9MARC</name>
<proteinExistence type="predicted"/>
<reference evidence="1 2" key="1">
    <citation type="submission" date="2024-09" db="EMBL/GenBank/DDBJ databases">
        <title>Chromosome-scale assembly of Riccia sorocarpa.</title>
        <authorList>
            <person name="Paukszto L."/>
        </authorList>
    </citation>
    <scope>NUCLEOTIDE SEQUENCE [LARGE SCALE GENOMIC DNA]</scope>
    <source>
        <strain evidence="1">LP-2024</strain>
        <tissue evidence="1">Aerial parts of the thallus</tissue>
    </source>
</reference>
<dbReference type="Proteomes" id="UP001633002">
    <property type="component" value="Unassembled WGS sequence"/>
</dbReference>